<evidence type="ECO:0000313" key="1">
    <source>
        <dbReference type="EMBL" id="WXB08011.1"/>
    </source>
</evidence>
<gene>
    <name evidence="1" type="ORF">LVJ94_12310</name>
</gene>
<accession>A0ABZ2LDZ7</accession>
<organism evidence="1 2">
    <name type="scientific">Pendulispora rubella</name>
    <dbReference type="NCBI Taxonomy" id="2741070"/>
    <lineage>
        <taxon>Bacteria</taxon>
        <taxon>Pseudomonadati</taxon>
        <taxon>Myxococcota</taxon>
        <taxon>Myxococcia</taxon>
        <taxon>Myxococcales</taxon>
        <taxon>Sorangiineae</taxon>
        <taxon>Pendulisporaceae</taxon>
        <taxon>Pendulispora</taxon>
    </lineage>
</organism>
<protein>
    <submittedName>
        <fullName evidence="1">Uncharacterized protein</fullName>
    </submittedName>
</protein>
<dbReference type="RefSeq" id="WP_394837684.1">
    <property type="nucleotide sequence ID" value="NZ_CP089929.1"/>
</dbReference>
<reference evidence="1" key="1">
    <citation type="submission" date="2021-12" db="EMBL/GenBank/DDBJ databases">
        <title>Discovery of the Pendulisporaceae a myxobacterial family with distinct sporulation behavior and unique specialized metabolism.</title>
        <authorList>
            <person name="Garcia R."/>
            <person name="Popoff A."/>
            <person name="Bader C.D."/>
            <person name="Loehr J."/>
            <person name="Walesch S."/>
            <person name="Walt C."/>
            <person name="Boldt J."/>
            <person name="Bunk B."/>
            <person name="Haeckl F.J.F.P.J."/>
            <person name="Gunesch A.P."/>
            <person name="Birkelbach J."/>
            <person name="Nuebel U."/>
            <person name="Pietschmann T."/>
            <person name="Bach T."/>
            <person name="Mueller R."/>
        </authorList>
    </citation>
    <scope>NUCLEOTIDE SEQUENCE</scope>
    <source>
        <strain evidence="1">MSr11367</strain>
    </source>
</reference>
<keyword evidence="2" id="KW-1185">Reference proteome</keyword>
<name>A0ABZ2LDZ7_9BACT</name>
<proteinExistence type="predicted"/>
<dbReference type="EMBL" id="CP089983">
    <property type="protein sequence ID" value="WXB08011.1"/>
    <property type="molecule type" value="Genomic_DNA"/>
</dbReference>
<sequence length="132" mass="14623">MKNFTRETFWSTRNFKVSSKTPAVCPSMPNIIKAMTWMPFGLECRQVLRVDRGSRCSDRCPDAAFPRWCGHHFWGVRAFSHANELARSVHARTAACREIVQGTGKHGFGLTHDDGVRVIGGPMAPMATTSAG</sequence>
<dbReference type="Proteomes" id="UP001374803">
    <property type="component" value="Chromosome"/>
</dbReference>
<evidence type="ECO:0000313" key="2">
    <source>
        <dbReference type="Proteomes" id="UP001374803"/>
    </source>
</evidence>